<dbReference type="SUPFAM" id="SSF57850">
    <property type="entry name" value="RING/U-box"/>
    <property type="match status" value="1"/>
</dbReference>
<evidence type="ECO:0000256" key="4">
    <source>
        <dbReference type="PROSITE-ProRule" id="PRU00175"/>
    </source>
</evidence>
<keyword evidence="6" id="KW-1133">Transmembrane helix</keyword>
<feature type="transmembrane region" description="Helical" evidence="6">
    <location>
        <begin position="157"/>
        <end position="181"/>
    </location>
</feature>
<dbReference type="SMART" id="SM00184">
    <property type="entry name" value="RING"/>
    <property type="match status" value="1"/>
</dbReference>
<keyword evidence="6" id="KW-0472">Membrane</keyword>
<sequence>MQVNSTTLYWANRHSNGFQFKGLMYIPLIGYDCYQSNSGYVYPDGRFHIEDLPTGLRRIALAPARSENCFLSYVHQAYKDNATAAILFNDTMCSNPPYDLTQDWHLPLSVLAVKEEVGVSILNTMVAVHDNSDDPSVVFRVGARLEYIPGRSVSKDVLGSFFLTLVIALLGCSFLVAHMIGQVQKCRLQRRVRNGEVNLEELGVKRLRIPPEILDTFPVRIYDKLLSQSDEAENRLRNRLSSDTIESYIALNYQDECAICLDEFEVGKSEVRILPCRHLFHPECVDRYLLCRSSLCPLCKTSCLPSGYLPPGVRITYNTIRRERELRQARRRNQPRSTPLSPESNDSTSFWNRMRGRLRPHRTHVIELTAFNDLHPDSTHHENQPPPSSHIPTQEEEDEQFRQHPLWKRTLQTLFPF</sequence>
<protein>
    <recommendedName>
        <fullName evidence="7">RING-type domain-containing protein</fullName>
    </recommendedName>
</protein>
<proteinExistence type="predicted"/>
<evidence type="ECO:0000256" key="3">
    <source>
        <dbReference type="ARBA" id="ARBA00022833"/>
    </source>
</evidence>
<dbReference type="Proteomes" id="UP000761534">
    <property type="component" value="Unassembled WGS sequence"/>
</dbReference>
<evidence type="ECO:0000256" key="5">
    <source>
        <dbReference type="SAM" id="MobiDB-lite"/>
    </source>
</evidence>
<dbReference type="VEuPathDB" id="FungiDB:TRICI_006276"/>
<evidence type="ECO:0000259" key="7">
    <source>
        <dbReference type="PROSITE" id="PS50089"/>
    </source>
</evidence>
<dbReference type="GO" id="GO:0008270">
    <property type="term" value="F:zinc ion binding"/>
    <property type="evidence" value="ECO:0007669"/>
    <property type="project" value="UniProtKB-KW"/>
</dbReference>
<name>A0A642UQN3_9ASCO</name>
<keyword evidence="9" id="KW-1185">Reference proteome</keyword>
<keyword evidence="6" id="KW-0812">Transmembrane</keyword>
<keyword evidence="3" id="KW-0862">Zinc</keyword>
<dbReference type="InterPro" id="IPR001841">
    <property type="entry name" value="Znf_RING"/>
</dbReference>
<dbReference type="Pfam" id="PF13639">
    <property type="entry name" value="zf-RING_2"/>
    <property type="match status" value="1"/>
</dbReference>
<feature type="domain" description="RING-type" evidence="7">
    <location>
        <begin position="257"/>
        <end position="300"/>
    </location>
</feature>
<keyword evidence="1" id="KW-0479">Metal-binding</keyword>
<feature type="compositionally biased region" description="Polar residues" evidence="5">
    <location>
        <begin position="337"/>
        <end position="351"/>
    </location>
</feature>
<reference evidence="8" key="1">
    <citation type="journal article" date="2019" name="G3 (Bethesda)">
        <title>Genome Assemblies of Two Rare Opportunistic Yeast Pathogens: Diutina rugosa (syn. Candida rugosa) and Trichomonascus ciferrii (syn. Candida ciferrii).</title>
        <authorList>
            <person name="Mixao V."/>
            <person name="Saus E."/>
            <person name="Hansen A.P."/>
            <person name="Lass-Florl C."/>
            <person name="Gabaldon T."/>
        </authorList>
    </citation>
    <scope>NUCLEOTIDE SEQUENCE</scope>
    <source>
        <strain evidence="8">CBS 4856</strain>
    </source>
</reference>
<dbReference type="PANTHER" id="PTHR45798">
    <property type="entry name" value="RING-H2 FINGER PROTEIN ATL61-RELATED-RELATED"/>
    <property type="match status" value="1"/>
</dbReference>
<dbReference type="EMBL" id="SWFS01000514">
    <property type="protein sequence ID" value="KAA8899906.1"/>
    <property type="molecule type" value="Genomic_DNA"/>
</dbReference>
<dbReference type="InterPro" id="IPR013083">
    <property type="entry name" value="Znf_RING/FYVE/PHD"/>
</dbReference>
<dbReference type="AlphaFoldDB" id="A0A642UQN3"/>
<evidence type="ECO:0000313" key="9">
    <source>
        <dbReference type="Proteomes" id="UP000761534"/>
    </source>
</evidence>
<dbReference type="Gene3D" id="3.30.40.10">
    <property type="entry name" value="Zinc/RING finger domain, C3HC4 (zinc finger)"/>
    <property type="match status" value="1"/>
</dbReference>
<accession>A0A642UQN3</accession>
<gene>
    <name evidence="8" type="ORF">TRICI_006276</name>
</gene>
<organism evidence="8 9">
    <name type="scientific">Trichomonascus ciferrii</name>
    <dbReference type="NCBI Taxonomy" id="44093"/>
    <lineage>
        <taxon>Eukaryota</taxon>
        <taxon>Fungi</taxon>
        <taxon>Dikarya</taxon>
        <taxon>Ascomycota</taxon>
        <taxon>Saccharomycotina</taxon>
        <taxon>Dipodascomycetes</taxon>
        <taxon>Dipodascales</taxon>
        <taxon>Trichomonascaceae</taxon>
        <taxon>Trichomonascus</taxon>
        <taxon>Trichomonascus ciferrii complex</taxon>
    </lineage>
</organism>
<evidence type="ECO:0000313" key="8">
    <source>
        <dbReference type="EMBL" id="KAA8899906.1"/>
    </source>
</evidence>
<feature type="region of interest" description="Disordered" evidence="5">
    <location>
        <begin position="372"/>
        <end position="402"/>
    </location>
</feature>
<evidence type="ECO:0000256" key="6">
    <source>
        <dbReference type="SAM" id="Phobius"/>
    </source>
</evidence>
<dbReference type="OrthoDB" id="8062037at2759"/>
<feature type="compositionally biased region" description="Basic and acidic residues" evidence="5">
    <location>
        <begin position="374"/>
        <end position="383"/>
    </location>
</feature>
<dbReference type="PANTHER" id="PTHR45798:SF97">
    <property type="entry name" value="ALCOHOL-SENSITIVE RING FINGER PROTEIN 1"/>
    <property type="match status" value="1"/>
</dbReference>
<comment type="caution">
    <text evidence="8">The sequence shown here is derived from an EMBL/GenBank/DDBJ whole genome shotgun (WGS) entry which is preliminary data.</text>
</comment>
<keyword evidence="2 4" id="KW-0863">Zinc-finger</keyword>
<dbReference type="InterPro" id="IPR052788">
    <property type="entry name" value="RING-type_E3_ligase_ATL"/>
</dbReference>
<feature type="region of interest" description="Disordered" evidence="5">
    <location>
        <begin position="326"/>
        <end position="351"/>
    </location>
</feature>
<dbReference type="PROSITE" id="PS50089">
    <property type="entry name" value="ZF_RING_2"/>
    <property type="match status" value="1"/>
</dbReference>
<evidence type="ECO:0000256" key="1">
    <source>
        <dbReference type="ARBA" id="ARBA00022723"/>
    </source>
</evidence>
<evidence type="ECO:0000256" key="2">
    <source>
        <dbReference type="ARBA" id="ARBA00022771"/>
    </source>
</evidence>